<proteinExistence type="predicted"/>
<dbReference type="InterPro" id="IPR024131">
    <property type="entry name" value="UPF0489"/>
</dbReference>
<reference evidence="1 2" key="2">
    <citation type="submission" date="2009-02" db="EMBL/GenBank/DDBJ databases">
        <title>Draft genome sequence of Blautia hydrogenotrophica DSM 10507 (Ruminococcus hydrogenotrophicus DSM 10507).</title>
        <authorList>
            <person name="Sudarsanam P."/>
            <person name="Ley R."/>
            <person name="Guruge J."/>
            <person name="Turnbaugh P.J."/>
            <person name="Mahowald M."/>
            <person name="Liep D."/>
            <person name="Gordon J."/>
        </authorList>
    </citation>
    <scope>NUCLEOTIDE SEQUENCE [LARGE SCALE GENOMIC DNA]</scope>
    <source>
        <strain evidence="2">DSM 10507 / JCM 14656 / S5a33</strain>
    </source>
</reference>
<dbReference type="Proteomes" id="UP000003100">
    <property type="component" value="Unassembled WGS sequence"/>
</dbReference>
<sequence>MSKIPVYIMEEHHEAFYYWNYFIECGLIPPKHNYLLHIDHHDDMEAGGYDWDFRIPWESLEQIRTFTYEKLGIADFITPALYQGIFDTVHIMKNLLPKPCTEMEFFVQRVGKGHLRQGKYIPFVHSGYKREKNPDYSFYTLRENGLNDWTERERSVVLDLDLDYFCWDDSLSTAGVKQMEITREAYEEYWENLYHPFRILPKRLMQAKEKDGRYYLEYREFVKPDAKPDKERIKNRINHLLDWLETEKIKIAVVDICRSRYSGYLNNEIFPWVEEEFLKKLGERTDYVRREIGRNEDNK</sequence>
<dbReference type="AlphaFoldDB" id="C0CJH7"/>
<protein>
    <submittedName>
        <fullName evidence="1">Uncharacterized protein</fullName>
    </submittedName>
</protein>
<comment type="caution">
    <text evidence="1">The sequence shown here is derived from an EMBL/GenBank/DDBJ whole genome shotgun (WGS) entry which is preliminary data.</text>
</comment>
<accession>C0CJH7</accession>
<evidence type="ECO:0000313" key="1">
    <source>
        <dbReference type="EMBL" id="EEG50087.1"/>
    </source>
</evidence>
<dbReference type="RefSeq" id="WP_005946677.1">
    <property type="nucleotide sequence ID" value="NZ_CP136423.1"/>
</dbReference>
<dbReference type="EMBL" id="ACBZ01000043">
    <property type="protein sequence ID" value="EEG50087.1"/>
    <property type="molecule type" value="Genomic_DNA"/>
</dbReference>
<dbReference type="eggNOG" id="ENOG50323ZW">
    <property type="taxonomic scope" value="Bacteria"/>
</dbReference>
<evidence type="ECO:0000313" key="2">
    <source>
        <dbReference type="Proteomes" id="UP000003100"/>
    </source>
</evidence>
<dbReference type="Pfam" id="PF12640">
    <property type="entry name" value="UPF0489"/>
    <property type="match status" value="1"/>
</dbReference>
<gene>
    <name evidence="1" type="ORF">RUMHYD_00975</name>
</gene>
<organism evidence="1 2">
    <name type="scientific">Blautia hydrogenotrophica (strain DSM 10507 / JCM 14656 / S5a33)</name>
    <name type="common">Ruminococcus hydrogenotrophicus</name>
    <dbReference type="NCBI Taxonomy" id="476272"/>
    <lineage>
        <taxon>Bacteria</taxon>
        <taxon>Bacillati</taxon>
        <taxon>Bacillota</taxon>
        <taxon>Clostridia</taxon>
        <taxon>Lachnospirales</taxon>
        <taxon>Lachnospiraceae</taxon>
        <taxon>Blautia</taxon>
    </lineage>
</organism>
<reference evidence="1 2" key="1">
    <citation type="submission" date="2009-01" db="EMBL/GenBank/DDBJ databases">
        <authorList>
            <person name="Fulton L."/>
            <person name="Clifton S."/>
            <person name="Fulton B."/>
            <person name="Xu J."/>
            <person name="Minx P."/>
            <person name="Pepin K.H."/>
            <person name="Johnson M."/>
            <person name="Bhonagiri V."/>
            <person name="Nash W.E."/>
            <person name="Mardis E.R."/>
            <person name="Wilson R.K."/>
        </authorList>
    </citation>
    <scope>NUCLEOTIDE SEQUENCE [LARGE SCALE GENOMIC DNA]</scope>
    <source>
        <strain evidence="2">DSM 10507 / JCM 14656 / S5a33</strain>
    </source>
</reference>
<dbReference type="HOGENOM" id="CLU_929578_0_0_9"/>
<name>C0CJH7_BLAHS</name>
<dbReference type="PATRIC" id="fig|476272.21.peg.2321"/>
<keyword evidence="2" id="KW-1185">Reference proteome</keyword>
<dbReference type="GeneID" id="86820123"/>